<reference evidence="2 3" key="1">
    <citation type="journal article" date="2023" name="Plants (Basel)">
        <title>Bridging the Gap: Combining Genomics and Transcriptomics Approaches to Understand Stylosanthes scabra, an Orphan Legume from the Brazilian Caatinga.</title>
        <authorList>
            <person name="Ferreira-Neto J.R.C."/>
            <person name="da Silva M.D."/>
            <person name="Binneck E."/>
            <person name="de Melo N.F."/>
            <person name="da Silva R.H."/>
            <person name="de Melo A.L.T.M."/>
            <person name="Pandolfi V."/>
            <person name="Bustamante F.O."/>
            <person name="Brasileiro-Vidal A.C."/>
            <person name="Benko-Iseppon A.M."/>
        </authorList>
    </citation>
    <scope>NUCLEOTIDE SEQUENCE [LARGE SCALE GENOMIC DNA]</scope>
    <source>
        <tissue evidence="2">Leaves</tissue>
    </source>
</reference>
<sequence length="99" mass="10955">MFATTVLQTKKKGDQLRENGVVIGGHVGACKYGDESAGRLELNAQWRSVRTDELRQRDMVLDRAERQHWQSSRALRMGMRMGGGEMGVTAGKMNMSGLG</sequence>
<evidence type="ECO:0000313" key="2">
    <source>
        <dbReference type="EMBL" id="MED6160036.1"/>
    </source>
</evidence>
<name>A0ABU6UFP0_9FABA</name>
<dbReference type="Proteomes" id="UP001341840">
    <property type="component" value="Unassembled WGS sequence"/>
</dbReference>
<evidence type="ECO:0000256" key="1">
    <source>
        <dbReference type="SAM" id="MobiDB-lite"/>
    </source>
</evidence>
<proteinExistence type="predicted"/>
<organism evidence="2 3">
    <name type="scientific">Stylosanthes scabra</name>
    <dbReference type="NCBI Taxonomy" id="79078"/>
    <lineage>
        <taxon>Eukaryota</taxon>
        <taxon>Viridiplantae</taxon>
        <taxon>Streptophyta</taxon>
        <taxon>Embryophyta</taxon>
        <taxon>Tracheophyta</taxon>
        <taxon>Spermatophyta</taxon>
        <taxon>Magnoliopsida</taxon>
        <taxon>eudicotyledons</taxon>
        <taxon>Gunneridae</taxon>
        <taxon>Pentapetalae</taxon>
        <taxon>rosids</taxon>
        <taxon>fabids</taxon>
        <taxon>Fabales</taxon>
        <taxon>Fabaceae</taxon>
        <taxon>Papilionoideae</taxon>
        <taxon>50 kb inversion clade</taxon>
        <taxon>dalbergioids sensu lato</taxon>
        <taxon>Dalbergieae</taxon>
        <taxon>Pterocarpus clade</taxon>
        <taxon>Stylosanthes</taxon>
    </lineage>
</organism>
<gene>
    <name evidence="2" type="ORF">PIB30_047717</name>
</gene>
<accession>A0ABU6UFP0</accession>
<dbReference type="EMBL" id="JASCZI010121136">
    <property type="protein sequence ID" value="MED6160036.1"/>
    <property type="molecule type" value="Genomic_DNA"/>
</dbReference>
<protein>
    <submittedName>
        <fullName evidence="2">Uncharacterized protein</fullName>
    </submittedName>
</protein>
<feature type="region of interest" description="Disordered" evidence="1">
    <location>
        <begin position="72"/>
        <end position="99"/>
    </location>
</feature>
<evidence type="ECO:0000313" key="3">
    <source>
        <dbReference type="Proteomes" id="UP001341840"/>
    </source>
</evidence>
<comment type="caution">
    <text evidence="2">The sequence shown here is derived from an EMBL/GenBank/DDBJ whole genome shotgun (WGS) entry which is preliminary data.</text>
</comment>
<keyword evidence="3" id="KW-1185">Reference proteome</keyword>